<dbReference type="PANTHER" id="PTHR43434:SF1">
    <property type="entry name" value="PHOSPHOGLYCOLATE PHOSPHATASE"/>
    <property type="match status" value="1"/>
</dbReference>
<dbReference type="Proteomes" id="UP001056425">
    <property type="component" value="Chromosome"/>
</dbReference>
<sequence>MKELKWLIFDVDGVLIDVSESYDLATKFTVEYFLKELGREKEIDVEIIRKLRRKGAFGDDFKVSEALIGFALNGNVEEFVECFPEGEGIKWVRKRFGTIVEPDEIERIFNTFYLGEYYKERAFDFDGLWKKEKPIVKRELLERASEKFKLAVITGRNRLELKLAEELIGFHFESAVTRELYIKPDPKALWHLVRGENGVYIGDTINDSLLVENYKKEYGENFEFMMIGRDVKDVNKAIEELLGKRM</sequence>
<dbReference type="InterPro" id="IPR023214">
    <property type="entry name" value="HAD_sf"/>
</dbReference>
<evidence type="ECO:0000313" key="2">
    <source>
        <dbReference type="Proteomes" id="UP001056425"/>
    </source>
</evidence>
<dbReference type="InterPro" id="IPR036412">
    <property type="entry name" value="HAD-like_sf"/>
</dbReference>
<dbReference type="GeneID" id="72777917"/>
<dbReference type="CDD" id="cd01427">
    <property type="entry name" value="HAD_like"/>
    <property type="match status" value="1"/>
</dbReference>
<dbReference type="PANTHER" id="PTHR43434">
    <property type="entry name" value="PHOSPHOGLYCOLATE PHOSPHATASE"/>
    <property type="match status" value="1"/>
</dbReference>
<organism evidence="1 2">
    <name type="scientific">Thermococcus argininiproducens</name>
    <dbReference type="NCBI Taxonomy" id="2866384"/>
    <lineage>
        <taxon>Archaea</taxon>
        <taxon>Methanobacteriati</taxon>
        <taxon>Methanobacteriota</taxon>
        <taxon>Thermococci</taxon>
        <taxon>Thermococcales</taxon>
        <taxon>Thermococcaceae</taxon>
        <taxon>Thermococcus</taxon>
    </lineage>
</organism>
<reference evidence="1 2" key="1">
    <citation type="submission" date="2021-08" db="EMBL/GenBank/DDBJ databases">
        <title>Thermococcus onnuriiensis IOH2.</title>
        <authorList>
            <person name="Park Y.-J."/>
        </authorList>
    </citation>
    <scope>NUCLEOTIDE SEQUENCE [LARGE SCALE GENOMIC DNA]</scope>
    <source>
        <strain evidence="1 2">IOH2</strain>
    </source>
</reference>
<gene>
    <name evidence="1" type="ORF">K1720_06180</name>
</gene>
<keyword evidence="1" id="KW-0378">Hydrolase</keyword>
<dbReference type="Pfam" id="PF00702">
    <property type="entry name" value="Hydrolase"/>
    <property type="match status" value="1"/>
</dbReference>
<dbReference type="GO" id="GO:0008967">
    <property type="term" value="F:phosphoglycolate phosphatase activity"/>
    <property type="evidence" value="ECO:0007669"/>
    <property type="project" value="TreeGrafter"/>
</dbReference>
<name>A0A9E7M8Z6_9EURY</name>
<dbReference type="InterPro" id="IPR050155">
    <property type="entry name" value="HAD-like_hydrolase_sf"/>
</dbReference>
<dbReference type="RefSeq" id="WP_251947701.1">
    <property type="nucleotide sequence ID" value="NZ_CP080572.1"/>
</dbReference>
<accession>A0A9E7M8Z6</accession>
<evidence type="ECO:0000313" key="1">
    <source>
        <dbReference type="EMBL" id="USG99134.1"/>
    </source>
</evidence>
<keyword evidence="2" id="KW-1185">Reference proteome</keyword>
<dbReference type="GO" id="GO:0006281">
    <property type="term" value="P:DNA repair"/>
    <property type="evidence" value="ECO:0007669"/>
    <property type="project" value="TreeGrafter"/>
</dbReference>
<dbReference type="Gene3D" id="3.40.50.1000">
    <property type="entry name" value="HAD superfamily/HAD-like"/>
    <property type="match status" value="1"/>
</dbReference>
<dbReference type="SUPFAM" id="SSF56784">
    <property type="entry name" value="HAD-like"/>
    <property type="match status" value="1"/>
</dbReference>
<dbReference type="EMBL" id="CP080572">
    <property type="protein sequence ID" value="USG99134.1"/>
    <property type="molecule type" value="Genomic_DNA"/>
</dbReference>
<dbReference type="KEGG" id="thei:K1720_06180"/>
<proteinExistence type="predicted"/>
<protein>
    <submittedName>
        <fullName evidence="1">Hydrolase</fullName>
    </submittedName>
</protein>
<dbReference type="AlphaFoldDB" id="A0A9E7M8Z6"/>